<accession>A0A812TNP6</accession>
<reference evidence="2" key="1">
    <citation type="submission" date="2021-02" db="EMBL/GenBank/DDBJ databases">
        <authorList>
            <person name="Dougan E. K."/>
            <person name="Rhodes N."/>
            <person name="Thang M."/>
            <person name="Chan C."/>
        </authorList>
    </citation>
    <scope>NUCLEOTIDE SEQUENCE</scope>
</reference>
<dbReference type="Proteomes" id="UP000649617">
    <property type="component" value="Unassembled WGS sequence"/>
</dbReference>
<proteinExistence type="predicted"/>
<protein>
    <submittedName>
        <fullName evidence="2">Uncharacterized protein</fullName>
    </submittedName>
</protein>
<evidence type="ECO:0000313" key="3">
    <source>
        <dbReference type="Proteomes" id="UP000649617"/>
    </source>
</evidence>
<name>A0A812TNP6_SYMPI</name>
<gene>
    <name evidence="2" type="ORF">SPIL2461_LOCUS13939</name>
</gene>
<evidence type="ECO:0000313" key="2">
    <source>
        <dbReference type="EMBL" id="CAE7529537.1"/>
    </source>
</evidence>
<dbReference type="AlphaFoldDB" id="A0A812TNP6"/>
<comment type="caution">
    <text evidence="2">The sequence shown here is derived from an EMBL/GenBank/DDBJ whole genome shotgun (WGS) entry which is preliminary data.</text>
</comment>
<feature type="compositionally biased region" description="Polar residues" evidence="1">
    <location>
        <begin position="318"/>
        <end position="338"/>
    </location>
</feature>
<keyword evidence="3" id="KW-1185">Reference proteome</keyword>
<feature type="region of interest" description="Disordered" evidence="1">
    <location>
        <begin position="318"/>
        <end position="362"/>
    </location>
</feature>
<organism evidence="2 3">
    <name type="scientific">Symbiodinium pilosum</name>
    <name type="common">Dinoflagellate</name>
    <dbReference type="NCBI Taxonomy" id="2952"/>
    <lineage>
        <taxon>Eukaryota</taxon>
        <taxon>Sar</taxon>
        <taxon>Alveolata</taxon>
        <taxon>Dinophyceae</taxon>
        <taxon>Suessiales</taxon>
        <taxon>Symbiodiniaceae</taxon>
        <taxon>Symbiodinium</taxon>
    </lineage>
</organism>
<dbReference type="EMBL" id="CAJNIZ010031270">
    <property type="protein sequence ID" value="CAE7529537.1"/>
    <property type="molecule type" value="Genomic_DNA"/>
</dbReference>
<feature type="region of interest" description="Disordered" evidence="1">
    <location>
        <begin position="40"/>
        <end position="66"/>
    </location>
</feature>
<sequence length="362" mass="40042">MSTPGSGSQQAVPSTVANQQWEAQRAIFKTPEYESVQSLFWTTTRQKRPAPSPQTSGLGTPAEPDKAAMEVEADIRAETEPEVSWMAADNRQAQKYAVGVQLLTTGWPQGMGPADREYMVGWFLLNTPKVVNFCYERGYVTDHNAHEIKRYLNALSTDPVTVPAGGEFYSGMTLLTFKAFELRLEVVKELSQIMQSPPSETTTPETTMWAEQWNRIMWGAQYELDQAEAQAVAAAKSQATVSGKGLQLGKGKRHWSSVAIHTNYYEPFPFNLQLIVVDKVYFSWDEMCDKFKAQQHKVGNYSICTVQGKPPAPVVEELNTQETEQSQLPVQPTTTPKVSTAAIPGTKGAAKSQSRPKGKGGR</sequence>
<evidence type="ECO:0000256" key="1">
    <source>
        <dbReference type="SAM" id="MobiDB-lite"/>
    </source>
</evidence>